<proteinExistence type="predicted"/>
<keyword evidence="2" id="KW-1185">Reference proteome</keyword>
<evidence type="ECO:0000313" key="2">
    <source>
        <dbReference type="Proteomes" id="UP000094329"/>
    </source>
</evidence>
<evidence type="ECO:0000313" key="1">
    <source>
        <dbReference type="EMBL" id="ODN43872.1"/>
    </source>
</evidence>
<sequence>MALTESQQLQFTHILAARHNYEFAVSTCGDHGFQDERKMFPADTKGQGGIKNDQLKINAAFILQIYKCEQGKVPDKGVLDLFKKSSRVRS</sequence>
<protein>
    <submittedName>
        <fullName evidence="1">Uncharacterized protein</fullName>
    </submittedName>
</protein>
<dbReference type="RefSeq" id="WP_069313668.1">
    <property type="nucleotide sequence ID" value="NZ_MDTU01000001.1"/>
</dbReference>
<comment type="caution">
    <text evidence="1">The sequence shown here is derived from an EMBL/GenBank/DDBJ whole genome shotgun (WGS) entry which is preliminary data.</text>
</comment>
<gene>
    <name evidence="1" type="ORF">BGC07_14470</name>
</gene>
<dbReference type="Proteomes" id="UP000094329">
    <property type="component" value="Unassembled WGS sequence"/>
</dbReference>
<organism evidence="1 2">
    <name type="scientific">Piscirickettsia litoralis</name>
    <dbReference type="NCBI Taxonomy" id="1891921"/>
    <lineage>
        <taxon>Bacteria</taxon>
        <taxon>Pseudomonadati</taxon>
        <taxon>Pseudomonadota</taxon>
        <taxon>Gammaproteobacteria</taxon>
        <taxon>Thiotrichales</taxon>
        <taxon>Piscirickettsiaceae</taxon>
        <taxon>Piscirickettsia</taxon>
    </lineage>
</organism>
<name>A0ABX3A4S7_9GAMM</name>
<dbReference type="EMBL" id="MDTU01000001">
    <property type="protein sequence ID" value="ODN43872.1"/>
    <property type="molecule type" value="Genomic_DNA"/>
</dbReference>
<accession>A0ABX3A4S7</accession>
<reference evidence="1 2" key="1">
    <citation type="submission" date="2016-08" db="EMBL/GenBank/DDBJ databases">
        <title>Draft genome sequence of Candidatus Piscirickettsia litoralis, from seawater.</title>
        <authorList>
            <person name="Wan X."/>
            <person name="Lee A.J."/>
            <person name="Hou S."/>
            <person name="Donachie S.P."/>
        </authorList>
    </citation>
    <scope>NUCLEOTIDE SEQUENCE [LARGE SCALE GENOMIC DNA]</scope>
    <source>
        <strain evidence="1 2">Y2</strain>
    </source>
</reference>